<proteinExistence type="predicted"/>
<reference evidence="1" key="1">
    <citation type="submission" date="2022-08" db="EMBL/GenBank/DDBJ databases">
        <title>Complete Genome Sequences of 2 Bosea sp. soil isolates.</title>
        <authorList>
            <person name="Alvarez Arevalo M."/>
            <person name="Sterndorff E.B."/>
            <person name="Faurdal D."/>
            <person name="Joergensen T.S."/>
            <person name="Weber T."/>
        </authorList>
    </citation>
    <scope>NUCLEOTIDE SEQUENCE</scope>
    <source>
        <strain evidence="1">NBC_00436</strain>
    </source>
</reference>
<gene>
    <name evidence="1" type="ORF">NWE54_01635</name>
</gene>
<organism evidence="1">
    <name type="scientific">Bosea sp. NBC_00436</name>
    <dbReference type="NCBI Taxonomy" id="2969620"/>
    <lineage>
        <taxon>Bacteria</taxon>
        <taxon>Pseudomonadati</taxon>
        <taxon>Pseudomonadota</taxon>
        <taxon>Alphaproteobacteria</taxon>
        <taxon>Hyphomicrobiales</taxon>
        <taxon>Boseaceae</taxon>
        <taxon>Bosea</taxon>
    </lineage>
</organism>
<dbReference type="AlphaFoldDB" id="A0A9E8CL20"/>
<protein>
    <submittedName>
        <fullName evidence="1">Uncharacterized protein</fullName>
    </submittedName>
</protein>
<dbReference type="EMBL" id="CP102774">
    <property type="protein sequence ID" value="UZF87522.1"/>
    <property type="molecule type" value="Genomic_DNA"/>
</dbReference>
<evidence type="ECO:0000313" key="1">
    <source>
        <dbReference type="EMBL" id="UZF87522.1"/>
    </source>
</evidence>
<accession>A0A9E8CL20</accession>
<name>A0A9E8CL20_9HYPH</name>
<sequence length="50" mass="5413">MLLSRNLLLVLILVLIAALAATGYSLYQEKKQPDGVEISVGKNGLSIKEK</sequence>